<feature type="signal peptide" evidence="2">
    <location>
        <begin position="1"/>
        <end position="33"/>
    </location>
</feature>
<accession>A0A8D8CR83</accession>
<dbReference type="AlphaFoldDB" id="A0A8D8CR83"/>
<evidence type="ECO:0000313" key="3">
    <source>
        <dbReference type="EMBL" id="CAG6497778.1"/>
    </source>
</evidence>
<organism evidence="3">
    <name type="scientific">Culex pipiens</name>
    <name type="common">House mosquito</name>
    <dbReference type="NCBI Taxonomy" id="7175"/>
    <lineage>
        <taxon>Eukaryota</taxon>
        <taxon>Metazoa</taxon>
        <taxon>Ecdysozoa</taxon>
        <taxon>Arthropoda</taxon>
        <taxon>Hexapoda</taxon>
        <taxon>Insecta</taxon>
        <taxon>Pterygota</taxon>
        <taxon>Neoptera</taxon>
        <taxon>Endopterygota</taxon>
        <taxon>Diptera</taxon>
        <taxon>Nematocera</taxon>
        <taxon>Culicoidea</taxon>
        <taxon>Culicidae</taxon>
        <taxon>Culicinae</taxon>
        <taxon>Culicini</taxon>
        <taxon>Culex</taxon>
        <taxon>Culex</taxon>
    </lineage>
</organism>
<dbReference type="EMBL" id="HBUE01134020">
    <property type="protein sequence ID" value="CAG6497778.1"/>
    <property type="molecule type" value="Transcribed_RNA"/>
</dbReference>
<dbReference type="EMBL" id="HBUE01134025">
    <property type="protein sequence ID" value="CAG6497786.1"/>
    <property type="molecule type" value="Transcribed_RNA"/>
</dbReference>
<sequence length="157" mass="16278">MHRTDHSHPGGVRGDRFGVLRAVLLAGLQNAQAVDPHAAAEPGAGRARLRHGQRGRAVDHDAGQAARPGPAQVRDDDGPAGEELGPDGGDAERGQITAQAGRRAEHSGVRLLAQQAAQDATPTDTVGEDGEQGQHHTEQSVAGIPAANQKDANQEEL</sequence>
<keyword evidence="2" id="KW-0732">Signal</keyword>
<feature type="compositionally biased region" description="Low complexity" evidence="1">
    <location>
        <begin position="113"/>
        <end position="125"/>
    </location>
</feature>
<feature type="region of interest" description="Disordered" evidence="1">
    <location>
        <begin position="31"/>
        <end position="157"/>
    </location>
</feature>
<evidence type="ECO:0000256" key="2">
    <source>
        <dbReference type="SAM" id="SignalP"/>
    </source>
</evidence>
<proteinExistence type="predicted"/>
<protein>
    <submittedName>
        <fullName evidence="3">(northern house mosquito) hypothetical protein</fullName>
    </submittedName>
</protein>
<name>A0A8D8CR83_CULPI</name>
<reference evidence="3" key="1">
    <citation type="submission" date="2021-05" db="EMBL/GenBank/DDBJ databases">
        <authorList>
            <person name="Alioto T."/>
            <person name="Alioto T."/>
            <person name="Gomez Garrido J."/>
        </authorList>
    </citation>
    <scope>NUCLEOTIDE SEQUENCE</scope>
</reference>
<evidence type="ECO:0000256" key="1">
    <source>
        <dbReference type="SAM" id="MobiDB-lite"/>
    </source>
</evidence>
<feature type="chain" id="PRO_5033668724" evidence="2">
    <location>
        <begin position="34"/>
        <end position="157"/>
    </location>
</feature>